<reference evidence="3" key="1">
    <citation type="submission" date="2019-12" db="EMBL/GenBank/DDBJ databases">
        <title>Endophytic bacteria associated with Panax ginseng seedlings.</title>
        <authorList>
            <person name="Park J.M."/>
            <person name="Shin R."/>
            <person name="Jo S.H."/>
        </authorList>
    </citation>
    <scope>NUCLEOTIDE SEQUENCE [LARGE SCALE GENOMIC DNA]</scope>
    <source>
        <strain evidence="3">PgKB30</strain>
    </source>
</reference>
<organism evidence="2 3">
    <name type="scientific">Pseudomonas graminis</name>
    <dbReference type="NCBI Taxonomy" id="158627"/>
    <lineage>
        <taxon>Bacteria</taxon>
        <taxon>Pseudomonadati</taxon>
        <taxon>Pseudomonadota</taxon>
        <taxon>Gammaproteobacteria</taxon>
        <taxon>Pseudomonadales</taxon>
        <taxon>Pseudomonadaceae</taxon>
        <taxon>Pseudomonas</taxon>
    </lineage>
</organism>
<dbReference type="Proteomes" id="UP000501989">
    <property type="component" value="Chromosome"/>
</dbReference>
<evidence type="ECO:0000313" key="2">
    <source>
        <dbReference type="EMBL" id="QKF49420.1"/>
    </source>
</evidence>
<dbReference type="RefSeq" id="WP_172609413.1">
    <property type="nucleotide sequence ID" value="NZ_CP053746.1"/>
</dbReference>
<feature type="region of interest" description="Disordered" evidence="1">
    <location>
        <begin position="97"/>
        <end position="127"/>
    </location>
</feature>
<proteinExistence type="predicted"/>
<dbReference type="AlphaFoldDB" id="A0A6M8ME09"/>
<evidence type="ECO:0000313" key="3">
    <source>
        <dbReference type="Proteomes" id="UP000501989"/>
    </source>
</evidence>
<dbReference type="KEGG" id="pgg:FX982_00339"/>
<keyword evidence="3" id="KW-1185">Reference proteome</keyword>
<sequence length="201" mass="21546">MKLYEIVFSGQLVPGAQPDLVKANMVKLFQADAQRIALLFSGRRLVLKNNLDEAAAEKYRSTLERAGAMAQVAPMAPVVQAPVVAAPGLVEVEEVELAPPPDEPSWTRKPSNLTAPRNDATPTRKASVKPRDVYMAAFVDVEAPDYTLSEPGQDVQDPKMPARAPQLDLSGLSLAPAGADLGPDKPVEHALVPDVSHIRLA</sequence>
<accession>A0A6M8ME09</accession>
<protein>
    <submittedName>
        <fullName evidence="2">Uncharacterized protein</fullName>
    </submittedName>
</protein>
<evidence type="ECO:0000256" key="1">
    <source>
        <dbReference type="SAM" id="MobiDB-lite"/>
    </source>
</evidence>
<dbReference type="EMBL" id="CP053746">
    <property type="protein sequence ID" value="QKF49420.1"/>
    <property type="molecule type" value="Genomic_DNA"/>
</dbReference>
<name>A0A6M8ME09_9PSED</name>
<gene>
    <name evidence="2" type="ORF">FX982_00339</name>
</gene>